<protein>
    <submittedName>
        <fullName evidence="1">Uncharacterized protein</fullName>
    </submittedName>
</protein>
<evidence type="ECO:0000313" key="2">
    <source>
        <dbReference type="Proteomes" id="UP000240880"/>
    </source>
</evidence>
<sequence>MTEKIKRFLLQILDDEKRVFEILEGGFRAVTPEAIEMWVKERVSLLPPSLKKLYFENEELAPLTKRVLMRYQGLIEYYLANPENTLRRLCEANPENAKLVLKEPYKGYILNELKSAYEYIKRFLGSES</sequence>
<reference evidence="1 2" key="1">
    <citation type="submission" date="2017-04" db="EMBL/GenBank/DDBJ databases">
        <title>Novel microbial lineages endemic to geothermal iron-oxide mats fill important gaps in the evolutionary history of Archaea.</title>
        <authorList>
            <person name="Jay Z.J."/>
            <person name="Beam J.P."/>
            <person name="Dlakic M."/>
            <person name="Rusch D.B."/>
            <person name="Kozubal M.A."/>
            <person name="Inskeep W.P."/>
        </authorList>
    </citation>
    <scope>NUCLEOTIDE SEQUENCE [LARGE SCALE GENOMIC DNA]</scope>
    <source>
        <strain evidence="1">OSP_D</strain>
    </source>
</reference>
<gene>
    <name evidence="1" type="ORF">B9Q01_04575</name>
</gene>
<dbReference type="EMBL" id="NEXC01000023">
    <property type="protein sequence ID" value="PSN83457.1"/>
    <property type="molecule type" value="Genomic_DNA"/>
</dbReference>
<name>A0A2R6AAT5_9ARCH</name>
<dbReference type="Proteomes" id="UP000240880">
    <property type="component" value="Unassembled WGS sequence"/>
</dbReference>
<dbReference type="AlphaFoldDB" id="A0A2R6AAT5"/>
<evidence type="ECO:0000313" key="1">
    <source>
        <dbReference type="EMBL" id="PSN83457.1"/>
    </source>
</evidence>
<proteinExistence type="predicted"/>
<accession>A0A2R6AAT5</accession>
<organism evidence="1 2">
    <name type="scientific">Candidatus Marsarchaeota G1 archaeon OSP_D</name>
    <dbReference type="NCBI Taxonomy" id="1978155"/>
    <lineage>
        <taxon>Archaea</taxon>
        <taxon>Candidatus Marsarchaeota</taxon>
        <taxon>Candidatus Marsarchaeota group 1</taxon>
    </lineage>
</organism>
<comment type="caution">
    <text evidence="1">The sequence shown here is derived from an EMBL/GenBank/DDBJ whole genome shotgun (WGS) entry which is preliminary data.</text>
</comment>